<comment type="caution">
    <text evidence="1">The sequence shown here is derived from an EMBL/GenBank/DDBJ whole genome shotgun (WGS) entry which is preliminary data.</text>
</comment>
<reference evidence="1 2" key="1">
    <citation type="journal article" date="2018" name="Sci. Rep.">
        <title>Genomic signatures of local adaptation to the degree of environmental predictability in rotifers.</title>
        <authorList>
            <person name="Franch-Gras L."/>
            <person name="Hahn C."/>
            <person name="Garcia-Roger E.M."/>
            <person name="Carmona M.J."/>
            <person name="Serra M."/>
            <person name="Gomez A."/>
        </authorList>
    </citation>
    <scope>NUCLEOTIDE SEQUENCE [LARGE SCALE GENOMIC DNA]</scope>
    <source>
        <strain evidence="1">HYR1</strain>
    </source>
</reference>
<keyword evidence="2" id="KW-1185">Reference proteome</keyword>
<gene>
    <name evidence="1" type="ORF">BpHYR1_035124</name>
</gene>
<proteinExistence type="predicted"/>
<dbReference type="AlphaFoldDB" id="A0A3M7RJK5"/>
<evidence type="ECO:0000313" key="2">
    <source>
        <dbReference type="Proteomes" id="UP000276133"/>
    </source>
</evidence>
<dbReference type="Proteomes" id="UP000276133">
    <property type="component" value="Unassembled WGS sequence"/>
</dbReference>
<organism evidence="1 2">
    <name type="scientific">Brachionus plicatilis</name>
    <name type="common">Marine rotifer</name>
    <name type="synonym">Brachionus muelleri</name>
    <dbReference type="NCBI Taxonomy" id="10195"/>
    <lineage>
        <taxon>Eukaryota</taxon>
        <taxon>Metazoa</taxon>
        <taxon>Spiralia</taxon>
        <taxon>Gnathifera</taxon>
        <taxon>Rotifera</taxon>
        <taxon>Eurotatoria</taxon>
        <taxon>Monogononta</taxon>
        <taxon>Pseudotrocha</taxon>
        <taxon>Ploima</taxon>
        <taxon>Brachionidae</taxon>
        <taxon>Brachionus</taxon>
    </lineage>
</organism>
<name>A0A3M7RJK5_BRAPC</name>
<dbReference type="EMBL" id="REGN01003260">
    <property type="protein sequence ID" value="RNA23577.1"/>
    <property type="molecule type" value="Genomic_DNA"/>
</dbReference>
<protein>
    <submittedName>
        <fullName evidence="1">Uncharacterized protein</fullName>
    </submittedName>
</protein>
<sequence>MSSTELAIPNFNEKDTMLDIDQEDWNSLTKNAINAKTINSFKAIIDKEVFGLVRSKDCQSLTLDKAKRLSALFILSKKQKKYHKLVLTTLEKTKSNLLFFWIANKYYLRAII</sequence>
<evidence type="ECO:0000313" key="1">
    <source>
        <dbReference type="EMBL" id="RNA23577.1"/>
    </source>
</evidence>
<accession>A0A3M7RJK5</accession>